<evidence type="ECO:0000313" key="2">
    <source>
        <dbReference type="Proteomes" id="UP001189122"/>
    </source>
</evidence>
<proteinExistence type="predicted"/>
<gene>
    <name evidence="1" type="ORF">SI7747_13016574</name>
</gene>
<accession>A0A7I8JJY5</accession>
<organism evidence="1">
    <name type="scientific">Spirodela intermedia</name>
    <name type="common">Intermediate duckweed</name>
    <dbReference type="NCBI Taxonomy" id="51605"/>
    <lineage>
        <taxon>Eukaryota</taxon>
        <taxon>Viridiplantae</taxon>
        <taxon>Streptophyta</taxon>
        <taxon>Embryophyta</taxon>
        <taxon>Tracheophyta</taxon>
        <taxon>Spermatophyta</taxon>
        <taxon>Magnoliopsida</taxon>
        <taxon>Liliopsida</taxon>
        <taxon>Araceae</taxon>
        <taxon>Lemnoideae</taxon>
        <taxon>Spirodela</taxon>
    </lineage>
</organism>
<dbReference type="EMBL" id="CACRZD030000013">
    <property type="protein sequence ID" value="CAA6670171.1"/>
    <property type="molecule type" value="Genomic_DNA"/>
</dbReference>
<evidence type="ECO:0000313" key="1">
    <source>
        <dbReference type="EMBL" id="CAA2630928.1"/>
    </source>
</evidence>
<dbReference type="Proteomes" id="UP001189122">
    <property type="component" value="Unassembled WGS sequence"/>
</dbReference>
<name>A0A7I8JJY5_SPIIN</name>
<sequence>MPFRKKSHANTVPSGDPALLDLWYMKNGGDKMNNRQRRLVQFKQFFGGFHCY</sequence>
<dbReference type="EMBL" id="LR743600">
    <property type="protein sequence ID" value="CAA2630928.1"/>
    <property type="molecule type" value="Genomic_DNA"/>
</dbReference>
<dbReference type="AlphaFoldDB" id="A0A7I8JJY5"/>
<keyword evidence="2" id="KW-1185">Reference proteome</keyword>
<protein>
    <submittedName>
        <fullName evidence="1">Uncharacterized protein</fullName>
    </submittedName>
</protein>
<reference evidence="1 2" key="1">
    <citation type="submission" date="2019-12" db="EMBL/GenBank/DDBJ databases">
        <authorList>
            <person name="Scholz U."/>
            <person name="Mascher M."/>
            <person name="Fiebig A."/>
        </authorList>
    </citation>
    <scope>NUCLEOTIDE SEQUENCE</scope>
</reference>